<dbReference type="CDD" id="cd17729">
    <property type="entry name" value="BRCT_CTDP1"/>
    <property type="match status" value="1"/>
</dbReference>
<evidence type="ECO:0000256" key="3">
    <source>
        <dbReference type="ARBA" id="ARBA00022801"/>
    </source>
</evidence>
<dbReference type="GO" id="GO:0008420">
    <property type="term" value="F:RNA polymerase II CTD heptapeptide repeat phosphatase activity"/>
    <property type="evidence" value="ECO:0007669"/>
    <property type="project" value="InterPro"/>
</dbReference>
<evidence type="ECO:0000313" key="11">
    <source>
        <dbReference type="Proteomes" id="UP000554482"/>
    </source>
</evidence>
<dbReference type="SUPFAM" id="SSF56784">
    <property type="entry name" value="HAD-like"/>
    <property type="match status" value="1"/>
</dbReference>
<dbReference type="PROSITE" id="PS50172">
    <property type="entry name" value="BRCT"/>
    <property type="match status" value="1"/>
</dbReference>
<feature type="region of interest" description="Disordered" evidence="7">
    <location>
        <begin position="191"/>
        <end position="215"/>
    </location>
</feature>
<comment type="catalytic activity">
    <reaction evidence="5">
        <text>O-phospho-L-seryl-[protein] + H2O = L-seryl-[protein] + phosphate</text>
        <dbReference type="Rhea" id="RHEA:20629"/>
        <dbReference type="Rhea" id="RHEA-COMP:9863"/>
        <dbReference type="Rhea" id="RHEA-COMP:11604"/>
        <dbReference type="ChEBI" id="CHEBI:15377"/>
        <dbReference type="ChEBI" id="CHEBI:29999"/>
        <dbReference type="ChEBI" id="CHEBI:43474"/>
        <dbReference type="ChEBI" id="CHEBI:83421"/>
        <dbReference type="EC" id="3.1.3.16"/>
    </reaction>
</comment>
<dbReference type="Pfam" id="PF12738">
    <property type="entry name" value="PTCB-BRCT"/>
    <property type="match status" value="1"/>
</dbReference>
<dbReference type="InterPro" id="IPR001357">
    <property type="entry name" value="BRCT_dom"/>
</dbReference>
<organism evidence="10 11">
    <name type="scientific">Thalictrum thalictroides</name>
    <name type="common">Rue-anemone</name>
    <name type="synonym">Anemone thalictroides</name>
    <dbReference type="NCBI Taxonomy" id="46969"/>
    <lineage>
        <taxon>Eukaryota</taxon>
        <taxon>Viridiplantae</taxon>
        <taxon>Streptophyta</taxon>
        <taxon>Embryophyta</taxon>
        <taxon>Tracheophyta</taxon>
        <taxon>Spermatophyta</taxon>
        <taxon>Magnoliopsida</taxon>
        <taxon>Ranunculales</taxon>
        <taxon>Ranunculaceae</taxon>
        <taxon>Thalictroideae</taxon>
        <taxon>Thalictrum</taxon>
    </lineage>
</organism>
<evidence type="ECO:0000259" key="8">
    <source>
        <dbReference type="PROSITE" id="PS50172"/>
    </source>
</evidence>
<feature type="domain" description="FCP1 homology" evidence="9">
    <location>
        <begin position="269"/>
        <end position="452"/>
    </location>
</feature>
<reference evidence="10 11" key="1">
    <citation type="submission" date="2020-06" db="EMBL/GenBank/DDBJ databases">
        <title>Transcriptomic and genomic resources for Thalictrum thalictroides and T. hernandezii: Facilitating candidate gene discovery in an emerging model plant lineage.</title>
        <authorList>
            <person name="Arias T."/>
            <person name="Riano-Pachon D.M."/>
            <person name="Di Stilio V.S."/>
        </authorList>
    </citation>
    <scope>NUCLEOTIDE SEQUENCE [LARGE SCALE GENOMIC DNA]</scope>
    <source>
        <strain evidence="11">cv. WT478/WT964</strain>
        <tissue evidence="10">Leaves</tissue>
    </source>
</reference>
<evidence type="ECO:0000256" key="1">
    <source>
        <dbReference type="ARBA" id="ARBA00004123"/>
    </source>
</evidence>
<dbReference type="Gene3D" id="3.40.50.10190">
    <property type="entry name" value="BRCT domain"/>
    <property type="match status" value="1"/>
</dbReference>
<dbReference type="InterPro" id="IPR036420">
    <property type="entry name" value="BRCT_dom_sf"/>
</dbReference>
<comment type="subcellular location">
    <subcellularLocation>
        <location evidence="1">Nucleus</location>
    </subcellularLocation>
</comment>
<evidence type="ECO:0000256" key="2">
    <source>
        <dbReference type="ARBA" id="ARBA00013081"/>
    </source>
</evidence>
<dbReference type="SMART" id="SM00292">
    <property type="entry name" value="BRCT"/>
    <property type="match status" value="1"/>
</dbReference>
<dbReference type="EMBL" id="JABWDY010005072">
    <property type="protein sequence ID" value="KAF5204715.1"/>
    <property type="molecule type" value="Genomic_DNA"/>
</dbReference>
<dbReference type="Gene3D" id="3.40.50.1000">
    <property type="entry name" value="HAD superfamily/HAD-like"/>
    <property type="match status" value="1"/>
</dbReference>
<dbReference type="InterPro" id="IPR036412">
    <property type="entry name" value="HAD-like_sf"/>
</dbReference>
<feature type="region of interest" description="Disordered" evidence="7">
    <location>
        <begin position="137"/>
        <end position="157"/>
    </location>
</feature>
<gene>
    <name evidence="10" type="ORF">FRX31_005697</name>
</gene>
<dbReference type="Pfam" id="PF03031">
    <property type="entry name" value="NIF"/>
    <property type="match status" value="1"/>
</dbReference>
<evidence type="ECO:0000256" key="7">
    <source>
        <dbReference type="SAM" id="MobiDB-lite"/>
    </source>
</evidence>
<evidence type="ECO:0000256" key="5">
    <source>
        <dbReference type="ARBA" id="ARBA00047761"/>
    </source>
</evidence>
<protein>
    <recommendedName>
        <fullName evidence="2">protein-serine/threonine phosphatase</fullName>
        <ecNumber evidence="2">3.1.3.16</ecNumber>
    </recommendedName>
</protein>
<dbReference type="InterPro" id="IPR004274">
    <property type="entry name" value="FCP1_dom"/>
</dbReference>
<dbReference type="Proteomes" id="UP000554482">
    <property type="component" value="Unassembled WGS sequence"/>
</dbReference>
<dbReference type="SMART" id="SM00577">
    <property type="entry name" value="CPDc"/>
    <property type="match status" value="1"/>
</dbReference>
<dbReference type="CDD" id="cd07521">
    <property type="entry name" value="HAD_FCP1-like"/>
    <property type="match status" value="1"/>
</dbReference>
<feature type="compositionally biased region" description="Low complexity" evidence="7">
    <location>
        <begin position="1"/>
        <end position="19"/>
    </location>
</feature>
<sequence length="607" mass="69781">MHSSNSSSNSSFAASSDSNQVNSTWNKSLNSRGMFASVDKTRFGTYQNLGSIRDGGYIRDAPSFSPYDVSSASTYKPNPYRGLAYSGNPSSARQFMDRSANTSVGSSCVQGLFHPRMAAENMSSGFSYLRAQTENSRIPSVECQDHKRQRTEYTSPVDQQKIPILQASENEQRSLRNHHMLVPRNLRESIAERKGQQEARRILKPGDPRQEHYDRTHRNDVSTSATVGSSPIHDIWGDVGNLIKGYNKIHKADFYRERAKRIEEQKDMFAKKKLSLVLDLHTLLHHATILDLGNVSNYEKVTNKEERDCKRPLRHLYRFSEPSVWIKLRPGIWNFLEKASQLYELHLFTTWNKKLAADFEKEIDPSGALFGGRIICVDEPSNNVFFWNNTTKRVHNNLDEVKGLESAIIIIDIFEDAWPRNKHNLVLVERYTYFPSKELHRRHKVQSLLECDLDEREEDGTLASTLAVLERIHHTFFDEPCLEKMDVRKVLVAEKKKILAGCRIMFSGLFGLHKAKAKPQKYDHLWQLAEQFGAVCTTKMDSEVTHVVAFIGKTNKVKMALAEGKYVVSRRWIEASSLLYRRAKETDYPFDFVTKHLFYPKLKYNSN</sequence>
<dbReference type="InterPro" id="IPR023214">
    <property type="entry name" value="HAD_sf"/>
</dbReference>
<dbReference type="EC" id="3.1.3.16" evidence="2"/>
<dbReference type="SUPFAM" id="SSF52113">
    <property type="entry name" value="BRCT domain"/>
    <property type="match status" value="1"/>
</dbReference>
<keyword evidence="4" id="KW-0539">Nucleus</keyword>
<dbReference type="PROSITE" id="PS50969">
    <property type="entry name" value="FCP1"/>
    <property type="match status" value="1"/>
</dbReference>
<keyword evidence="11" id="KW-1185">Reference proteome</keyword>
<dbReference type="AlphaFoldDB" id="A0A7J6X780"/>
<evidence type="ECO:0000256" key="6">
    <source>
        <dbReference type="ARBA" id="ARBA00048336"/>
    </source>
</evidence>
<dbReference type="PANTHER" id="PTHR23081:SF2">
    <property type="entry name" value="RNA POLYMERASE II C-TERMINAL DOMAIN PHOSPHATASE-LIKE 3"/>
    <property type="match status" value="1"/>
</dbReference>
<comment type="caution">
    <text evidence="10">The sequence shown here is derived from an EMBL/GenBank/DDBJ whole genome shotgun (WGS) entry which is preliminary data.</text>
</comment>
<feature type="domain" description="BRCT" evidence="8">
    <location>
        <begin position="494"/>
        <end position="590"/>
    </location>
</feature>
<feature type="region of interest" description="Disordered" evidence="7">
    <location>
        <begin position="1"/>
        <end position="23"/>
    </location>
</feature>
<evidence type="ECO:0000313" key="10">
    <source>
        <dbReference type="EMBL" id="KAF5204715.1"/>
    </source>
</evidence>
<accession>A0A7J6X780</accession>
<dbReference type="GO" id="GO:0005634">
    <property type="term" value="C:nucleus"/>
    <property type="evidence" value="ECO:0007669"/>
    <property type="project" value="UniProtKB-SubCell"/>
</dbReference>
<dbReference type="OrthoDB" id="10249888at2759"/>
<proteinExistence type="predicted"/>
<keyword evidence="3" id="KW-0378">Hydrolase</keyword>
<dbReference type="PANTHER" id="PTHR23081">
    <property type="entry name" value="RNA POLYMERASE II CTD PHOSPHATASE"/>
    <property type="match status" value="1"/>
</dbReference>
<name>A0A7J6X780_THATH</name>
<evidence type="ECO:0000259" key="9">
    <source>
        <dbReference type="PROSITE" id="PS50969"/>
    </source>
</evidence>
<evidence type="ECO:0000256" key="4">
    <source>
        <dbReference type="ARBA" id="ARBA00023242"/>
    </source>
</evidence>
<dbReference type="InterPro" id="IPR039189">
    <property type="entry name" value="Fcp1"/>
</dbReference>
<comment type="catalytic activity">
    <reaction evidence="6">
        <text>O-phospho-L-threonyl-[protein] + H2O = L-threonyl-[protein] + phosphate</text>
        <dbReference type="Rhea" id="RHEA:47004"/>
        <dbReference type="Rhea" id="RHEA-COMP:11060"/>
        <dbReference type="Rhea" id="RHEA-COMP:11605"/>
        <dbReference type="ChEBI" id="CHEBI:15377"/>
        <dbReference type="ChEBI" id="CHEBI:30013"/>
        <dbReference type="ChEBI" id="CHEBI:43474"/>
        <dbReference type="ChEBI" id="CHEBI:61977"/>
        <dbReference type="EC" id="3.1.3.16"/>
    </reaction>
</comment>